<dbReference type="Proteomes" id="UP000748756">
    <property type="component" value="Unassembled WGS sequence"/>
</dbReference>
<protein>
    <submittedName>
        <fullName evidence="2">Uncharacterized protein</fullName>
    </submittedName>
</protein>
<dbReference type="OrthoDB" id="2421049at2759"/>
<evidence type="ECO:0000256" key="1">
    <source>
        <dbReference type="SAM" id="MobiDB-lite"/>
    </source>
</evidence>
<dbReference type="EMBL" id="JAAAUQ010000605">
    <property type="protein sequence ID" value="KAF9148847.1"/>
    <property type="molecule type" value="Genomic_DNA"/>
</dbReference>
<organism evidence="2 3">
    <name type="scientific">Linnemannia schmuckeri</name>
    <dbReference type="NCBI Taxonomy" id="64567"/>
    <lineage>
        <taxon>Eukaryota</taxon>
        <taxon>Fungi</taxon>
        <taxon>Fungi incertae sedis</taxon>
        <taxon>Mucoromycota</taxon>
        <taxon>Mortierellomycotina</taxon>
        <taxon>Mortierellomycetes</taxon>
        <taxon>Mortierellales</taxon>
        <taxon>Mortierellaceae</taxon>
        <taxon>Linnemannia</taxon>
    </lineage>
</organism>
<comment type="caution">
    <text evidence="2">The sequence shown here is derived from an EMBL/GenBank/DDBJ whole genome shotgun (WGS) entry which is preliminary data.</text>
</comment>
<feature type="compositionally biased region" description="Basic and acidic residues" evidence="1">
    <location>
        <begin position="150"/>
        <end position="159"/>
    </location>
</feature>
<reference evidence="2" key="1">
    <citation type="journal article" date="2020" name="Fungal Divers.">
        <title>Resolving the Mortierellaceae phylogeny through synthesis of multi-gene phylogenetics and phylogenomics.</title>
        <authorList>
            <person name="Vandepol N."/>
            <person name="Liber J."/>
            <person name="Desiro A."/>
            <person name="Na H."/>
            <person name="Kennedy M."/>
            <person name="Barry K."/>
            <person name="Grigoriev I.V."/>
            <person name="Miller A.N."/>
            <person name="O'Donnell K."/>
            <person name="Stajich J.E."/>
            <person name="Bonito G."/>
        </authorList>
    </citation>
    <scope>NUCLEOTIDE SEQUENCE</scope>
    <source>
        <strain evidence="2">NRRL 6426</strain>
    </source>
</reference>
<proteinExistence type="predicted"/>
<gene>
    <name evidence="2" type="ORF">BG015_009399</name>
</gene>
<dbReference type="AlphaFoldDB" id="A0A9P5V9M6"/>
<name>A0A9P5V9M6_9FUNG</name>
<accession>A0A9P5V9M6</accession>
<evidence type="ECO:0000313" key="2">
    <source>
        <dbReference type="EMBL" id="KAF9148847.1"/>
    </source>
</evidence>
<feature type="region of interest" description="Disordered" evidence="1">
    <location>
        <begin position="150"/>
        <end position="175"/>
    </location>
</feature>
<evidence type="ECO:0000313" key="3">
    <source>
        <dbReference type="Proteomes" id="UP000748756"/>
    </source>
</evidence>
<keyword evidence="3" id="KW-1185">Reference proteome</keyword>
<sequence>MEDMFPVTYDEITATAIRRFLRVTSPVPSGDDCRFKSKAYNFVSGNVDCTYLAKDPSKWIGNLLDILKRVVLQADDSRLYCDCHLGPVALRQVFAIHQALGDKTVIEQVTVEYFRSPWSMRWNTRVRTALVEKTCTWYLSLPVETDARSEYEGPPIHRDSKNKRRRSISDYDSDDNPSVVSGNAFSALLAHSEQVHIVDPNAAMD</sequence>